<accession>A0A7S3LB71</accession>
<organism evidence="4">
    <name type="scientific">Amphora coffeiformis</name>
    <dbReference type="NCBI Taxonomy" id="265554"/>
    <lineage>
        <taxon>Eukaryota</taxon>
        <taxon>Sar</taxon>
        <taxon>Stramenopiles</taxon>
        <taxon>Ochrophyta</taxon>
        <taxon>Bacillariophyta</taxon>
        <taxon>Bacillariophyceae</taxon>
        <taxon>Bacillariophycidae</taxon>
        <taxon>Thalassiophysales</taxon>
        <taxon>Catenulaceae</taxon>
        <taxon>Amphora</taxon>
    </lineage>
</organism>
<evidence type="ECO:0000256" key="2">
    <source>
        <dbReference type="ARBA" id="ARBA00022737"/>
    </source>
</evidence>
<feature type="region of interest" description="Disordered" evidence="3">
    <location>
        <begin position="367"/>
        <end position="406"/>
    </location>
</feature>
<dbReference type="SMART" id="SM00320">
    <property type="entry name" value="WD40"/>
    <property type="match status" value="4"/>
</dbReference>
<dbReference type="InterPro" id="IPR015943">
    <property type="entry name" value="WD40/YVTN_repeat-like_dom_sf"/>
</dbReference>
<proteinExistence type="predicted"/>
<sequence length="406" mass="43418">MITKHLKPSRTIVTSFNPRKTPVSADDANSSSTSSSASSLYEGGDWVLCLAASSNSIACALSSGEVQVYDQERLHLTQTFPRGAPASYSSMAPATITSLVYAPKSPVLVSTDTSGALAVMDLRQGQRTTRISLPTPALSLGLGYEEGHLAAVGSDRGRIHFTDLRQPGSLLGTYIDSHTDDVTQVTFCQQNNPTMLLSGAEDGLVCVFDTTQPTEETARKSVCSVGTAVRHVGFCGNNSSNIYCLTGSETLSLWHVESATAVRDYGWETRSRLSQAAGIAIDYVVDAGWNETTKQLMVMAGTSAGDSVLYSLGGNSNEFRAEYLLQGGHRGVVRAWTPLQPTMSAFMTAGEDARLCEWRPTPNFTVPTEMSTALPSRPAVKRPITVGGPMSGPIRRQKSKTKASPY</sequence>
<protein>
    <recommendedName>
        <fullName evidence="5">WD repeat-containing protein 89</fullName>
    </recommendedName>
</protein>
<reference evidence="4" key="1">
    <citation type="submission" date="2021-01" db="EMBL/GenBank/DDBJ databases">
        <authorList>
            <person name="Corre E."/>
            <person name="Pelletier E."/>
            <person name="Niang G."/>
            <person name="Scheremetjew M."/>
            <person name="Finn R."/>
            <person name="Kale V."/>
            <person name="Holt S."/>
            <person name="Cochrane G."/>
            <person name="Meng A."/>
            <person name="Brown T."/>
            <person name="Cohen L."/>
        </authorList>
    </citation>
    <scope>NUCLEOTIDE SEQUENCE</scope>
    <source>
        <strain evidence="4">CCMP127</strain>
    </source>
</reference>
<evidence type="ECO:0008006" key="5">
    <source>
        <dbReference type="Google" id="ProtNLM"/>
    </source>
</evidence>
<dbReference type="Gene3D" id="2.130.10.10">
    <property type="entry name" value="YVTN repeat-like/Quinoprotein amine dehydrogenase"/>
    <property type="match status" value="2"/>
</dbReference>
<evidence type="ECO:0000256" key="3">
    <source>
        <dbReference type="SAM" id="MobiDB-lite"/>
    </source>
</evidence>
<dbReference type="PANTHER" id="PTHR22889:SF0">
    <property type="entry name" value="WD REPEAT-CONTAINING PROTEIN 89"/>
    <property type="match status" value="1"/>
</dbReference>
<dbReference type="AlphaFoldDB" id="A0A7S3LB71"/>
<feature type="compositionally biased region" description="Low complexity" evidence="3">
    <location>
        <begin position="24"/>
        <end position="39"/>
    </location>
</feature>
<feature type="compositionally biased region" description="Basic residues" evidence="3">
    <location>
        <begin position="395"/>
        <end position="406"/>
    </location>
</feature>
<keyword evidence="2" id="KW-0677">Repeat</keyword>
<dbReference type="PANTHER" id="PTHR22889">
    <property type="entry name" value="WD REPEAT-CONTAINING PROTEIN 89"/>
    <property type="match status" value="1"/>
</dbReference>
<gene>
    <name evidence="4" type="ORF">ACOF00016_LOCUS14899</name>
</gene>
<dbReference type="InterPro" id="IPR036322">
    <property type="entry name" value="WD40_repeat_dom_sf"/>
</dbReference>
<dbReference type="EMBL" id="HBIM01019677">
    <property type="protein sequence ID" value="CAE0418012.1"/>
    <property type="molecule type" value="Transcribed_RNA"/>
</dbReference>
<dbReference type="InterPro" id="IPR039328">
    <property type="entry name" value="WDR89"/>
</dbReference>
<evidence type="ECO:0000313" key="4">
    <source>
        <dbReference type="EMBL" id="CAE0418012.1"/>
    </source>
</evidence>
<feature type="region of interest" description="Disordered" evidence="3">
    <location>
        <begin position="13"/>
        <end position="39"/>
    </location>
</feature>
<evidence type="ECO:0000256" key="1">
    <source>
        <dbReference type="ARBA" id="ARBA00022574"/>
    </source>
</evidence>
<keyword evidence="1" id="KW-0853">WD repeat</keyword>
<name>A0A7S3LB71_9STRA</name>
<dbReference type="SUPFAM" id="SSF50978">
    <property type="entry name" value="WD40 repeat-like"/>
    <property type="match status" value="1"/>
</dbReference>
<dbReference type="InterPro" id="IPR001680">
    <property type="entry name" value="WD40_rpt"/>
</dbReference>